<feature type="compositionally biased region" description="Pro residues" evidence="5">
    <location>
        <begin position="418"/>
        <end position="429"/>
    </location>
</feature>
<gene>
    <name evidence="7" type="ORF">ZIOFF_014770</name>
</gene>
<feature type="region of interest" description="Disordered" evidence="5">
    <location>
        <begin position="135"/>
        <end position="162"/>
    </location>
</feature>
<dbReference type="InterPro" id="IPR042201">
    <property type="entry name" value="FH2_Formin_sf"/>
</dbReference>
<dbReference type="GO" id="GO:0051015">
    <property type="term" value="F:actin filament binding"/>
    <property type="evidence" value="ECO:0007669"/>
    <property type="project" value="InterPro"/>
</dbReference>
<comment type="caution">
    <text evidence="7">The sequence shown here is derived from an EMBL/GenBank/DDBJ whole genome shotgun (WGS) entry which is preliminary data.</text>
</comment>
<dbReference type="AlphaFoldDB" id="A0A8J5HC55"/>
<evidence type="ECO:0000256" key="4">
    <source>
        <dbReference type="RuleBase" id="RU361260"/>
    </source>
</evidence>
<dbReference type="SUPFAM" id="SSF101447">
    <property type="entry name" value="Formin homology 2 domain (FH2 domain)"/>
    <property type="match status" value="1"/>
</dbReference>
<dbReference type="Gene3D" id="1.20.58.2220">
    <property type="entry name" value="Formin, FH2 domain"/>
    <property type="match status" value="1"/>
</dbReference>
<feature type="region of interest" description="Disordered" evidence="5">
    <location>
        <begin position="180"/>
        <end position="206"/>
    </location>
</feature>
<dbReference type="InterPro" id="IPR015425">
    <property type="entry name" value="FH2_Formin"/>
</dbReference>
<feature type="domain" description="FH2" evidence="6">
    <location>
        <begin position="490"/>
        <end position="956"/>
    </location>
</feature>
<dbReference type="SMART" id="SM00498">
    <property type="entry name" value="FH2"/>
    <property type="match status" value="1"/>
</dbReference>
<evidence type="ECO:0000256" key="5">
    <source>
        <dbReference type="SAM" id="MobiDB-lite"/>
    </source>
</evidence>
<feature type="region of interest" description="Disordered" evidence="5">
    <location>
        <begin position="942"/>
        <end position="991"/>
    </location>
</feature>
<sequence>MTPICIPEVDEIVCPRPHWMVVLVLGADLMRSLVLTLPMRGSGGRTGAGNLSLALGNSKLIDSSRMDECTVRMYGHEVVMPLFPEIKGAITECLVRKGFHMHLSKDDYRRNTMCMECLELVLSWHHVQRRHLANKSPSAAPTFSLDGGRSTPVASPNFKDEQEAPPVQIPLISRKHPAIHSTISSSTPTKPTPHKSGAKIPPPHEEEDTTRLIIDAVILSSIGTSLLLLCVLCCYWKFCRRRRYSMSRRDERPLLLLSLSNASGSSDASFGHVGSSNHSEKLVGQQNSGFNQSCHVLSGNVDHRATSSSEVVSNTPSLGNNDGSETRILLPLPPGRSPIPSIAPSAPSAVVPLPMPAAVPSTPSDVVPRPMPAAVPYIPSAVVPLPMPAVVPSTPSAVIPPPPAVVPPPPAVVPPPPAVAPPPPPPIKPPANKAAPPAPPAPRPPTPNQKPGAQMPPPPPKAALPPRQGNSRTKKPTSLVPCPPHRRDVDGDDDGPKTKLKPFFWDKVQANSQSNVWSQIRSGSFQFDEDMIESLFGYNNAVGKNLGEKKKESQGRDASPKLIQLLEGKKSQNLAISLKALSVKSQEVREALMEGNELPTALLQALLRMQPTTDEELKLRLYTGDLSILAPAEQFLKDLIDIPCTYKRMDALLFMSSLHEDVTIVKEAFATMEASLDACNLSPCSFASVRLVTLVYWPFQLLVACTELRGNRLFLKLLEAVLKTGNRMNDGTYRGGAQAFKIDTLLKLADVKGADGKTTLLHFVVKETIRSEGRRAARLARESGSITFMNNFSFGSDDMSEDILADTEDSLQAEGLKIVSGLPGELENVKKAAGIDIDATTTTVANYGRKLIETKEFLNKDMKNLEEDSGFHTSLKCFVEHAEVAITFLLGEERRIRTLVQSTTDYFHGCATKDEGLRLFVTVRDFLGMVDKICKEVKESAKKVSKPPVTKDVIKDRPPGTSPPTPDPRQLLFPVIRDRRVESSSSDEDDD</sequence>
<feature type="region of interest" description="Disordered" evidence="5">
    <location>
        <begin position="418"/>
        <end position="500"/>
    </location>
</feature>
<evidence type="ECO:0000313" key="8">
    <source>
        <dbReference type="Proteomes" id="UP000734854"/>
    </source>
</evidence>
<accession>A0A8J5HC55</accession>
<dbReference type="PANTHER" id="PTHR23213">
    <property type="entry name" value="FORMIN-RELATED"/>
    <property type="match status" value="1"/>
</dbReference>
<comment type="similarity">
    <text evidence="3">Belongs to the formin-like family. Class-I subfamily.</text>
</comment>
<feature type="compositionally biased region" description="Low complexity" evidence="5">
    <location>
        <begin position="180"/>
        <end position="189"/>
    </location>
</feature>
<evidence type="ECO:0000256" key="2">
    <source>
        <dbReference type="ARBA" id="ARBA00022729"/>
    </source>
</evidence>
<dbReference type="GO" id="GO:0016020">
    <property type="term" value="C:membrane"/>
    <property type="evidence" value="ECO:0007669"/>
    <property type="project" value="UniProtKB-SubCell"/>
</dbReference>
<dbReference type="PRINTS" id="PR01217">
    <property type="entry name" value="PRICHEXTENSN"/>
</dbReference>
<dbReference type="Proteomes" id="UP000734854">
    <property type="component" value="Unassembled WGS sequence"/>
</dbReference>
<name>A0A8J5HC55_ZINOF</name>
<evidence type="ECO:0000259" key="6">
    <source>
        <dbReference type="PROSITE" id="PS51444"/>
    </source>
</evidence>
<protein>
    <recommendedName>
        <fullName evidence="4">Formin-like protein</fullName>
    </recommendedName>
</protein>
<dbReference type="GO" id="GO:0045010">
    <property type="term" value="P:actin nucleation"/>
    <property type="evidence" value="ECO:0007669"/>
    <property type="project" value="InterPro"/>
</dbReference>
<feature type="compositionally biased region" description="Pro residues" evidence="5">
    <location>
        <begin position="436"/>
        <end position="463"/>
    </location>
</feature>
<dbReference type="PANTHER" id="PTHR23213:SF269">
    <property type="entry name" value="FORMIN-LIKE PROTEIN 5"/>
    <property type="match status" value="1"/>
</dbReference>
<proteinExistence type="inferred from homology"/>
<organism evidence="7 8">
    <name type="scientific">Zingiber officinale</name>
    <name type="common">Ginger</name>
    <name type="synonym">Amomum zingiber</name>
    <dbReference type="NCBI Taxonomy" id="94328"/>
    <lineage>
        <taxon>Eukaryota</taxon>
        <taxon>Viridiplantae</taxon>
        <taxon>Streptophyta</taxon>
        <taxon>Embryophyta</taxon>
        <taxon>Tracheophyta</taxon>
        <taxon>Spermatophyta</taxon>
        <taxon>Magnoliopsida</taxon>
        <taxon>Liliopsida</taxon>
        <taxon>Zingiberales</taxon>
        <taxon>Zingiberaceae</taxon>
        <taxon>Zingiber</taxon>
    </lineage>
</organism>
<keyword evidence="8" id="KW-1185">Reference proteome</keyword>
<dbReference type="Pfam" id="PF02181">
    <property type="entry name" value="FH2"/>
    <property type="match status" value="2"/>
</dbReference>
<evidence type="ECO:0000313" key="7">
    <source>
        <dbReference type="EMBL" id="KAG6524826.1"/>
    </source>
</evidence>
<keyword evidence="2" id="KW-0732">Signal</keyword>
<feature type="compositionally biased region" description="Basic and acidic residues" evidence="5">
    <location>
        <begin position="485"/>
        <end position="497"/>
    </location>
</feature>
<reference evidence="7 8" key="1">
    <citation type="submission" date="2020-08" db="EMBL/GenBank/DDBJ databases">
        <title>Plant Genome Project.</title>
        <authorList>
            <person name="Zhang R.-G."/>
        </authorList>
    </citation>
    <scope>NUCLEOTIDE SEQUENCE [LARGE SCALE GENOMIC DNA]</scope>
    <source>
        <tissue evidence="7">Rhizome</tissue>
    </source>
</reference>
<evidence type="ECO:0000256" key="3">
    <source>
        <dbReference type="ARBA" id="ARBA00025793"/>
    </source>
</evidence>
<evidence type="ECO:0000256" key="1">
    <source>
        <dbReference type="ARBA" id="ARBA00004167"/>
    </source>
</evidence>
<comment type="subcellular location">
    <subcellularLocation>
        <location evidence="1">Membrane</location>
        <topology evidence="1">Single-pass membrane protein</topology>
    </subcellularLocation>
</comment>
<dbReference type="EMBL" id="JACMSC010000004">
    <property type="protein sequence ID" value="KAG6524826.1"/>
    <property type="molecule type" value="Genomic_DNA"/>
</dbReference>
<dbReference type="PROSITE" id="PS51444">
    <property type="entry name" value="FH2"/>
    <property type="match status" value="1"/>
</dbReference>
<dbReference type="InterPro" id="IPR027643">
    <property type="entry name" value="Formin-like_plant"/>
</dbReference>